<evidence type="ECO:0000313" key="2">
    <source>
        <dbReference type="EMBL" id="MEM5343653.1"/>
    </source>
</evidence>
<feature type="domain" description="DUF6788" evidence="1">
    <location>
        <begin position="21"/>
        <end position="91"/>
    </location>
</feature>
<keyword evidence="3" id="KW-1185">Reference proteome</keyword>
<dbReference type="InterPro" id="IPR046738">
    <property type="entry name" value="DUF6788"/>
</dbReference>
<protein>
    <submittedName>
        <fullName evidence="2">DUF6788 family protein</fullName>
    </submittedName>
</protein>
<organism evidence="2 3">
    <name type="scientific">Paraburkholderia azotifigens</name>
    <dbReference type="NCBI Taxonomy" id="2057004"/>
    <lineage>
        <taxon>Bacteria</taxon>
        <taxon>Pseudomonadati</taxon>
        <taxon>Pseudomonadota</taxon>
        <taxon>Betaproteobacteria</taxon>
        <taxon>Burkholderiales</taxon>
        <taxon>Burkholderiaceae</taxon>
        <taxon>Paraburkholderia</taxon>
    </lineage>
</organism>
<reference evidence="2 3" key="1">
    <citation type="submission" date="2024-01" db="EMBL/GenBank/DDBJ databases">
        <title>The diversity of rhizobia nodulating Mimosa spp. in eleven states of Brazil covering several biomes is determined by host plant, location, and edaphic factors.</title>
        <authorList>
            <person name="Rouws L."/>
            <person name="Barauna A."/>
            <person name="Beukes C."/>
            <person name="De Faria S.M."/>
            <person name="Gross E."/>
            <person name="Dos Reis Junior F.B."/>
            <person name="Simon M."/>
            <person name="Maluk M."/>
            <person name="Odee D.W."/>
            <person name="Kenicer G."/>
            <person name="Young J.P.W."/>
            <person name="Reis V.M."/>
            <person name="Zilli J."/>
            <person name="James E.K."/>
        </authorList>
    </citation>
    <scope>NUCLEOTIDE SEQUENCE [LARGE SCALE GENOMIC DNA]</scope>
    <source>
        <strain evidence="2 3">JPY530</strain>
    </source>
</reference>
<evidence type="ECO:0000313" key="3">
    <source>
        <dbReference type="Proteomes" id="UP001481677"/>
    </source>
</evidence>
<dbReference type="Proteomes" id="UP001481677">
    <property type="component" value="Unassembled WGS sequence"/>
</dbReference>
<gene>
    <name evidence="2" type="ORF">V4C56_29050</name>
</gene>
<accession>A0ABU9RA30</accession>
<evidence type="ECO:0000259" key="1">
    <source>
        <dbReference type="Pfam" id="PF20586"/>
    </source>
</evidence>
<dbReference type="RefSeq" id="WP_342959268.1">
    <property type="nucleotide sequence ID" value="NZ_JAZHFZ010000030.1"/>
</dbReference>
<proteinExistence type="predicted"/>
<name>A0ABU9RA30_9BURK</name>
<comment type="caution">
    <text evidence="2">The sequence shown here is derived from an EMBL/GenBank/DDBJ whole genome shotgun (WGS) entry which is preliminary data.</text>
</comment>
<dbReference type="EMBL" id="JAZHGA010000026">
    <property type="protein sequence ID" value="MEM5343653.1"/>
    <property type="molecule type" value="Genomic_DNA"/>
</dbReference>
<dbReference type="Pfam" id="PF20586">
    <property type="entry name" value="DUF6788"/>
    <property type="match status" value="1"/>
</dbReference>
<sequence>MYYLRTSYLCGPLQMTELSPAELRRRRKQLLRKLPPLETVLRGSLIERYKRCGNPRCRCANGPGHGPKFYLSVSHPGESPHMEYVPQAELAVVSEYLANYARVREILEEISQINNELLRRRQPL</sequence>